<feature type="non-terminal residue" evidence="1">
    <location>
        <position position="1"/>
    </location>
</feature>
<dbReference type="EMBL" id="JAFCMP010000005">
    <property type="protein sequence ID" value="KAG5192474.1"/>
    <property type="molecule type" value="Genomic_DNA"/>
</dbReference>
<dbReference type="Proteomes" id="UP000664859">
    <property type="component" value="Unassembled WGS sequence"/>
</dbReference>
<proteinExistence type="predicted"/>
<keyword evidence="2" id="KW-1185">Reference proteome</keyword>
<feature type="non-terminal residue" evidence="1">
    <location>
        <position position="187"/>
    </location>
</feature>
<protein>
    <submittedName>
        <fullName evidence="1">Uncharacterized protein</fullName>
    </submittedName>
</protein>
<organism evidence="1 2">
    <name type="scientific">Tribonema minus</name>
    <dbReference type="NCBI Taxonomy" id="303371"/>
    <lineage>
        <taxon>Eukaryota</taxon>
        <taxon>Sar</taxon>
        <taxon>Stramenopiles</taxon>
        <taxon>Ochrophyta</taxon>
        <taxon>PX clade</taxon>
        <taxon>Xanthophyceae</taxon>
        <taxon>Tribonematales</taxon>
        <taxon>Tribonemataceae</taxon>
        <taxon>Tribonema</taxon>
    </lineage>
</organism>
<reference evidence="1" key="1">
    <citation type="submission" date="2021-02" db="EMBL/GenBank/DDBJ databases">
        <title>First Annotated Genome of the Yellow-green Alga Tribonema minus.</title>
        <authorList>
            <person name="Mahan K.M."/>
        </authorList>
    </citation>
    <scope>NUCLEOTIDE SEQUENCE</scope>
    <source>
        <strain evidence="1">UTEX B ZZ1240</strain>
    </source>
</reference>
<accession>A0A836CP33</accession>
<dbReference type="OrthoDB" id="10467299at2759"/>
<dbReference type="AlphaFoldDB" id="A0A836CP33"/>
<evidence type="ECO:0000313" key="2">
    <source>
        <dbReference type="Proteomes" id="UP000664859"/>
    </source>
</evidence>
<gene>
    <name evidence="1" type="ORF">JKP88DRAFT_149284</name>
</gene>
<evidence type="ECO:0000313" key="1">
    <source>
        <dbReference type="EMBL" id="KAG5192474.1"/>
    </source>
</evidence>
<sequence length="187" mass="20903">FTFPENDLEIEVSPRARSIGIPALSEAECTPQLVTALDEFTRDFRTVVVGRYSDALVPRVARTLLPPPRYPIDAVTGNGEAVGDEEEVPEGTDSDTPEVRLLQQYCPTYSGTPSTYRKLPPHDLRALLGDRPSHFTWLKVDCNKLVFGVGEPEPLFCSLTMYRIEGKPTKKGFELDRRNSGRVSETF</sequence>
<name>A0A836CP33_9STRA</name>
<comment type="caution">
    <text evidence="1">The sequence shown here is derived from an EMBL/GenBank/DDBJ whole genome shotgun (WGS) entry which is preliminary data.</text>
</comment>